<dbReference type="EMBL" id="CU459003">
    <property type="protein sequence ID" value="CAM75040.1"/>
    <property type="molecule type" value="Genomic_DNA"/>
</dbReference>
<dbReference type="Pfam" id="PF01782">
    <property type="entry name" value="RimM"/>
    <property type="match status" value="1"/>
</dbReference>
<reference evidence="8" key="1">
    <citation type="journal article" date="2007" name="J. Bacteriol.">
        <title>Comparative genome analysis of four magnetotactic bacteria reveals a complex set of group-specific genes implicated in magnetosome biomineralization and function.</title>
        <authorList>
            <person name="Richter M."/>
            <person name="Kube M."/>
            <person name="Bazylinski D.A."/>
            <person name="Lombardot T."/>
            <person name="Gloeckner F.O."/>
            <person name="Reinhardt R."/>
            <person name="Schueler D."/>
        </authorList>
    </citation>
    <scope>NUCLEOTIDE SEQUENCE</scope>
    <source>
        <strain evidence="8">MSR-1</strain>
    </source>
</reference>
<dbReference type="Gene3D" id="2.40.30.60">
    <property type="entry name" value="RimM"/>
    <property type="match status" value="1"/>
</dbReference>
<comment type="domain">
    <text evidence="5">The PRC barrel domain binds ribosomal protein uS19.</text>
</comment>
<feature type="domain" description="RimM N-terminal" evidence="6">
    <location>
        <begin position="8"/>
        <end position="87"/>
    </location>
</feature>
<dbReference type="HAMAP" id="MF_00014">
    <property type="entry name" value="Ribosome_mat_RimM"/>
    <property type="match status" value="1"/>
</dbReference>
<evidence type="ECO:0000256" key="5">
    <source>
        <dbReference type="HAMAP-Rule" id="MF_00014"/>
    </source>
</evidence>
<name>A4TWN3_9PROT</name>
<dbReference type="InterPro" id="IPR011033">
    <property type="entry name" value="PRC_barrel-like_sf"/>
</dbReference>
<dbReference type="InterPro" id="IPR036976">
    <property type="entry name" value="RimM_N_sf"/>
</dbReference>
<comment type="function">
    <text evidence="5">An accessory protein needed during the final step in the assembly of 30S ribosomal subunit, possibly for assembly of the head region. Essential for efficient processing of 16S rRNA. May be needed both before and after RbfA during the maturation of 16S rRNA. It has affinity for free ribosomal 30S subunits but not for 70S ribosomes.</text>
</comment>
<evidence type="ECO:0000256" key="4">
    <source>
        <dbReference type="ARBA" id="ARBA00023186"/>
    </source>
</evidence>
<evidence type="ECO:0000256" key="3">
    <source>
        <dbReference type="ARBA" id="ARBA00022552"/>
    </source>
</evidence>
<evidence type="ECO:0000259" key="6">
    <source>
        <dbReference type="Pfam" id="PF01782"/>
    </source>
</evidence>
<dbReference type="Gene3D" id="2.30.30.240">
    <property type="entry name" value="PRC-barrel domain"/>
    <property type="match status" value="1"/>
</dbReference>
<evidence type="ECO:0000259" key="7">
    <source>
        <dbReference type="Pfam" id="PF24986"/>
    </source>
</evidence>
<comment type="subunit">
    <text evidence="5">Binds ribosomal protein uS19.</text>
</comment>
<keyword evidence="2 5" id="KW-0690">Ribosome biogenesis</keyword>
<dbReference type="InterPro" id="IPR009000">
    <property type="entry name" value="Transl_B-barrel_sf"/>
</dbReference>
<dbReference type="GO" id="GO:0043022">
    <property type="term" value="F:ribosome binding"/>
    <property type="evidence" value="ECO:0007669"/>
    <property type="project" value="InterPro"/>
</dbReference>
<keyword evidence="3 5" id="KW-0698">rRNA processing</keyword>
<evidence type="ECO:0000256" key="1">
    <source>
        <dbReference type="ARBA" id="ARBA00022490"/>
    </source>
</evidence>
<comment type="subcellular location">
    <subcellularLocation>
        <location evidence="5">Cytoplasm</location>
    </subcellularLocation>
</comment>
<sequence length="180" mass="18908">MAVSARVCIGAIVGAHGVRGAVRVKSFTADPLDVVAYGPVEDEAGKRRFKLKVTGEAKGFVLATLDGVNDRDAAEALKGTGLYVSRDRLPEVEEDEFLYTDLVGLSALGLDGQVIGTVKGVANFGAGDLLDIIRPGQGSLLVPFTKVAVPVVDMVKRQVVVDPPVFAEDEEKEGEGGRAD</sequence>
<keyword evidence="4 5" id="KW-0143">Chaperone</keyword>
<dbReference type="GO" id="GO:0005840">
    <property type="term" value="C:ribosome"/>
    <property type="evidence" value="ECO:0007669"/>
    <property type="project" value="InterPro"/>
</dbReference>
<dbReference type="AlphaFoldDB" id="A4TWN3"/>
<dbReference type="PANTHER" id="PTHR33692:SF1">
    <property type="entry name" value="RIBOSOME MATURATION FACTOR RIMM"/>
    <property type="match status" value="1"/>
</dbReference>
<protein>
    <recommendedName>
        <fullName evidence="5">Ribosome maturation factor RimM</fullName>
    </recommendedName>
</protein>
<dbReference type="InterPro" id="IPR002676">
    <property type="entry name" value="RimM_N"/>
</dbReference>
<evidence type="ECO:0000256" key="2">
    <source>
        <dbReference type="ARBA" id="ARBA00022517"/>
    </source>
</evidence>
<keyword evidence="1 5" id="KW-0963">Cytoplasm</keyword>
<proteinExistence type="inferred from homology"/>
<dbReference type="GO" id="GO:0042274">
    <property type="term" value="P:ribosomal small subunit biogenesis"/>
    <property type="evidence" value="ECO:0007669"/>
    <property type="project" value="UniProtKB-UniRule"/>
</dbReference>
<accession>A4TWN3</accession>
<dbReference type="GO" id="GO:0005737">
    <property type="term" value="C:cytoplasm"/>
    <property type="evidence" value="ECO:0007669"/>
    <property type="project" value="UniProtKB-SubCell"/>
</dbReference>
<dbReference type="SUPFAM" id="SSF50447">
    <property type="entry name" value="Translation proteins"/>
    <property type="match status" value="1"/>
</dbReference>
<dbReference type="InterPro" id="IPR011961">
    <property type="entry name" value="RimM"/>
</dbReference>
<gene>
    <name evidence="5 8" type="primary">rimM</name>
    <name evidence="8" type="ORF">MGR_1722</name>
</gene>
<dbReference type="GO" id="GO:0006364">
    <property type="term" value="P:rRNA processing"/>
    <property type="evidence" value="ECO:0007669"/>
    <property type="project" value="UniProtKB-UniRule"/>
</dbReference>
<evidence type="ECO:0000313" key="8">
    <source>
        <dbReference type="EMBL" id="CAM75040.1"/>
    </source>
</evidence>
<dbReference type="PANTHER" id="PTHR33692">
    <property type="entry name" value="RIBOSOME MATURATION FACTOR RIMM"/>
    <property type="match status" value="1"/>
</dbReference>
<dbReference type="Pfam" id="PF24986">
    <property type="entry name" value="PRC_RimM"/>
    <property type="match status" value="1"/>
</dbReference>
<dbReference type="InterPro" id="IPR056792">
    <property type="entry name" value="PRC_RimM"/>
</dbReference>
<dbReference type="SUPFAM" id="SSF50346">
    <property type="entry name" value="PRC-barrel domain"/>
    <property type="match status" value="1"/>
</dbReference>
<organism evidence="8">
    <name type="scientific">Magnetospirillum gryphiswaldense</name>
    <dbReference type="NCBI Taxonomy" id="55518"/>
    <lineage>
        <taxon>Bacteria</taxon>
        <taxon>Pseudomonadati</taxon>
        <taxon>Pseudomonadota</taxon>
        <taxon>Alphaproteobacteria</taxon>
        <taxon>Rhodospirillales</taxon>
        <taxon>Rhodospirillaceae</taxon>
        <taxon>Magnetospirillum</taxon>
    </lineage>
</organism>
<feature type="domain" description="Ribosome maturation factor RimM PRC barrel" evidence="7">
    <location>
        <begin position="100"/>
        <end position="165"/>
    </location>
</feature>
<comment type="similarity">
    <text evidence="5">Belongs to the RimM family.</text>
</comment>
<dbReference type="NCBIfam" id="TIGR02273">
    <property type="entry name" value="16S_RimM"/>
    <property type="match status" value="1"/>
</dbReference>